<protein>
    <submittedName>
        <fullName evidence="2">Uncharacterized protein</fullName>
    </submittedName>
</protein>
<feature type="transmembrane region" description="Helical" evidence="1">
    <location>
        <begin position="51"/>
        <end position="71"/>
    </location>
</feature>
<keyword evidence="3" id="KW-1185">Reference proteome</keyword>
<dbReference type="EMBL" id="JAAAJB010000507">
    <property type="protein sequence ID" value="KAG0254598.1"/>
    <property type="molecule type" value="Genomic_DNA"/>
</dbReference>
<reference evidence="2" key="1">
    <citation type="journal article" date="2020" name="Fungal Divers.">
        <title>Resolving the Mortierellaceae phylogeny through synthesis of multi-gene phylogenetics and phylogenomics.</title>
        <authorList>
            <person name="Vandepol N."/>
            <person name="Liber J."/>
            <person name="Desiro A."/>
            <person name="Na H."/>
            <person name="Kennedy M."/>
            <person name="Barry K."/>
            <person name="Grigoriev I.V."/>
            <person name="Miller A.N."/>
            <person name="O'Donnell K."/>
            <person name="Stajich J.E."/>
            <person name="Bonito G."/>
        </authorList>
    </citation>
    <scope>NUCLEOTIDE SEQUENCE</scope>
    <source>
        <strain evidence="2">BC1065</strain>
    </source>
</reference>
<comment type="caution">
    <text evidence="2">The sequence shown here is derived from an EMBL/GenBank/DDBJ whole genome shotgun (WGS) entry which is preliminary data.</text>
</comment>
<organism evidence="2 3">
    <name type="scientific">Actinomortierella ambigua</name>
    <dbReference type="NCBI Taxonomy" id="1343610"/>
    <lineage>
        <taxon>Eukaryota</taxon>
        <taxon>Fungi</taxon>
        <taxon>Fungi incertae sedis</taxon>
        <taxon>Mucoromycota</taxon>
        <taxon>Mortierellomycotina</taxon>
        <taxon>Mortierellomycetes</taxon>
        <taxon>Mortierellales</taxon>
        <taxon>Mortierellaceae</taxon>
        <taxon>Actinomortierella</taxon>
    </lineage>
</organism>
<evidence type="ECO:0000313" key="3">
    <source>
        <dbReference type="Proteomes" id="UP000807716"/>
    </source>
</evidence>
<keyword evidence="1" id="KW-1133">Transmembrane helix</keyword>
<name>A0A9P6PVH6_9FUNG</name>
<dbReference type="AlphaFoldDB" id="A0A9P6PVH6"/>
<keyword evidence="1" id="KW-0812">Transmembrane</keyword>
<accession>A0A9P6PVH6</accession>
<dbReference type="Proteomes" id="UP000807716">
    <property type="component" value="Unassembled WGS sequence"/>
</dbReference>
<evidence type="ECO:0000313" key="2">
    <source>
        <dbReference type="EMBL" id="KAG0254598.1"/>
    </source>
</evidence>
<evidence type="ECO:0000256" key="1">
    <source>
        <dbReference type="SAM" id="Phobius"/>
    </source>
</evidence>
<proteinExistence type="predicted"/>
<gene>
    <name evidence="2" type="ORF">DFQ27_006749</name>
</gene>
<sequence>MSLRLHYLKDGPAADAQEQARFHQIMQMQQQQYGASNQKGYYESYNRQGGMGAGAALALGVVGGAAVGMMAGSMLAGSMYNPGFDTVPADVAVPADSYDAGGFSGGDFGGGDFGGGDFGGGDFGGGF</sequence>
<keyword evidence="1" id="KW-0472">Membrane</keyword>